<evidence type="ECO:0000313" key="17">
    <source>
        <dbReference type="EMBL" id="KAJ3658170.1"/>
    </source>
</evidence>
<reference evidence="17" key="1">
    <citation type="journal article" date="2023" name="G3 (Bethesda)">
        <title>Whole genome assemblies of Zophobas morio and Tenebrio molitor.</title>
        <authorList>
            <person name="Kaur S."/>
            <person name="Stinson S.A."/>
            <person name="diCenzo G.C."/>
        </authorList>
    </citation>
    <scope>NUCLEOTIDE SEQUENCE</scope>
    <source>
        <strain evidence="17">QUZm001</strain>
    </source>
</reference>
<sequence length="115" mass="13184">MENEIKYFSLEEVAKNDGKNGNKTWIIVKDNVYDVTDYVDDHPGGGELVLEWAGKESTKAFDDAGHSGDAKKELKQYKIGELREEDRKQKQKKKETDKAKEDRRSFCSYLTCGLC</sequence>
<keyword evidence="9 14" id="KW-0408">Iron</keyword>
<dbReference type="InterPro" id="IPR018506">
    <property type="entry name" value="Cyt_B5_heme-BS"/>
</dbReference>
<feature type="domain" description="Cytochrome b5 heme-binding" evidence="16">
    <location>
        <begin position="5"/>
        <end position="83"/>
    </location>
</feature>
<dbReference type="SMART" id="SM01117">
    <property type="entry name" value="Cyt-b5"/>
    <property type="match status" value="1"/>
</dbReference>
<dbReference type="GO" id="GO:0020037">
    <property type="term" value="F:heme binding"/>
    <property type="evidence" value="ECO:0007669"/>
    <property type="project" value="UniProtKB-UniRule"/>
</dbReference>
<evidence type="ECO:0000256" key="8">
    <source>
        <dbReference type="ARBA" id="ARBA00022982"/>
    </source>
</evidence>
<evidence type="ECO:0000256" key="2">
    <source>
        <dbReference type="ARBA" id="ARBA00022448"/>
    </source>
</evidence>
<comment type="subcellular location">
    <subcellularLocation>
        <location evidence="1">Endoplasmic reticulum membrane</location>
        <topology evidence="1">Single-pass membrane protein</topology>
        <orientation evidence="1">Cytoplasmic side</orientation>
    </subcellularLocation>
    <subcellularLocation>
        <location evidence="11">Microsome membrane</location>
        <topology evidence="11">Single-pass membrane protein</topology>
        <orientation evidence="11">Cytoplasmic side</orientation>
    </subcellularLocation>
</comment>
<keyword evidence="6" id="KW-0256">Endoplasmic reticulum</keyword>
<name>A0AA38IJV3_9CUCU</name>
<keyword evidence="8" id="KW-0249">Electron transport</keyword>
<evidence type="ECO:0000256" key="14">
    <source>
        <dbReference type="RuleBase" id="RU362121"/>
    </source>
</evidence>
<dbReference type="AlphaFoldDB" id="A0AA38IJV3"/>
<evidence type="ECO:0000256" key="6">
    <source>
        <dbReference type="ARBA" id="ARBA00022824"/>
    </source>
</evidence>
<dbReference type="PROSITE" id="PS50255">
    <property type="entry name" value="CYTOCHROME_B5_2"/>
    <property type="match status" value="1"/>
</dbReference>
<dbReference type="GO" id="GO:0005789">
    <property type="term" value="C:endoplasmic reticulum membrane"/>
    <property type="evidence" value="ECO:0007669"/>
    <property type="project" value="UniProtKB-SubCell"/>
</dbReference>
<dbReference type="FunFam" id="3.10.120.10:FF:000002">
    <property type="entry name" value="Cytochrome b5 type B"/>
    <property type="match status" value="1"/>
</dbReference>
<evidence type="ECO:0000256" key="13">
    <source>
        <dbReference type="ARBA" id="ARBA00039806"/>
    </source>
</evidence>
<evidence type="ECO:0000256" key="5">
    <source>
        <dbReference type="ARBA" id="ARBA00022723"/>
    </source>
</evidence>
<keyword evidence="10" id="KW-0472">Membrane</keyword>
<keyword evidence="5 14" id="KW-0479">Metal-binding</keyword>
<comment type="caution">
    <text evidence="17">The sequence shown here is derived from an EMBL/GenBank/DDBJ whole genome shotgun (WGS) entry which is preliminary data.</text>
</comment>
<evidence type="ECO:0000256" key="10">
    <source>
        <dbReference type="ARBA" id="ARBA00023136"/>
    </source>
</evidence>
<dbReference type="SUPFAM" id="SSF55856">
    <property type="entry name" value="Cytochrome b5-like heme/steroid binding domain"/>
    <property type="match status" value="1"/>
</dbReference>
<comment type="similarity">
    <text evidence="12 14">Belongs to the cytochrome b5 family.</text>
</comment>
<evidence type="ECO:0000256" key="9">
    <source>
        <dbReference type="ARBA" id="ARBA00023004"/>
    </source>
</evidence>
<dbReference type="InterPro" id="IPR001199">
    <property type="entry name" value="Cyt_B5-like_heme/steroid-bd"/>
</dbReference>
<accession>A0AA38IJV3</accession>
<keyword evidence="2" id="KW-0813">Transport</keyword>
<evidence type="ECO:0000259" key="16">
    <source>
        <dbReference type="PROSITE" id="PS50255"/>
    </source>
</evidence>
<evidence type="ECO:0000256" key="11">
    <source>
        <dbReference type="ARBA" id="ARBA00037877"/>
    </source>
</evidence>
<evidence type="ECO:0000313" key="18">
    <source>
        <dbReference type="Proteomes" id="UP001168821"/>
    </source>
</evidence>
<keyword evidence="4" id="KW-0812">Transmembrane</keyword>
<feature type="region of interest" description="Disordered" evidence="15">
    <location>
        <begin position="81"/>
        <end position="104"/>
    </location>
</feature>
<dbReference type="EMBL" id="JALNTZ010000003">
    <property type="protein sequence ID" value="KAJ3658170.1"/>
    <property type="molecule type" value="Genomic_DNA"/>
</dbReference>
<evidence type="ECO:0000256" key="4">
    <source>
        <dbReference type="ARBA" id="ARBA00022692"/>
    </source>
</evidence>
<dbReference type="Gene3D" id="3.10.120.10">
    <property type="entry name" value="Cytochrome b5-like heme/steroid binding domain"/>
    <property type="match status" value="1"/>
</dbReference>
<evidence type="ECO:0000256" key="7">
    <source>
        <dbReference type="ARBA" id="ARBA00022848"/>
    </source>
</evidence>
<dbReference type="PRINTS" id="PR00363">
    <property type="entry name" value="CYTOCHROMEB5"/>
</dbReference>
<dbReference type="Proteomes" id="UP001168821">
    <property type="component" value="Unassembled WGS sequence"/>
</dbReference>
<evidence type="ECO:0000256" key="15">
    <source>
        <dbReference type="SAM" id="MobiDB-lite"/>
    </source>
</evidence>
<dbReference type="InterPro" id="IPR036400">
    <property type="entry name" value="Cyt_B5-like_heme/steroid_sf"/>
</dbReference>
<organism evidence="17 18">
    <name type="scientific">Zophobas morio</name>
    <dbReference type="NCBI Taxonomy" id="2755281"/>
    <lineage>
        <taxon>Eukaryota</taxon>
        <taxon>Metazoa</taxon>
        <taxon>Ecdysozoa</taxon>
        <taxon>Arthropoda</taxon>
        <taxon>Hexapoda</taxon>
        <taxon>Insecta</taxon>
        <taxon>Pterygota</taxon>
        <taxon>Neoptera</taxon>
        <taxon>Endopterygota</taxon>
        <taxon>Coleoptera</taxon>
        <taxon>Polyphaga</taxon>
        <taxon>Cucujiformia</taxon>
        <taxon>Tenebrionidae</taxon>
        <taxon>Zophobas</taxon>
    </lineage>
</organism>
<keyword evidence="7" id="KW-0492">Microsome</keyword>
<protein>
    <recommendedName>
        <fullName evidence="13">Cytochrome b5</fullName>
    </recommendedName>
</protein>
<gene>
    <name evidence="17" type="ORF">Zmor_009927</name>
</gene>
<dbReference type="PANTHER" id="PTHR19359">
    <property type="entry name" value="CYTOCHROME B5"/>
    <property type="match status" value="1"/>
</dbReference>
<dbReference type="PROSITE" id="PS00191">
    <property type="entry name" value="CYTOCHROME_B5_1"/>
    <property type="match status" value="1"/>
</dbReference>
<dbReference type="InterPro" id="IPR050668">
    <property type="entry name" value="Cytochrome_b5"/>
</dbReference>
<keyword evidence="18" id="KW-1185">Reference proteome</keyword>
<dbReference type="Pfam" id="PF00173">
    <property type="entry name" value="Cyt-b5"/>
    <property type="match status" value="1"/>
</dbReference>
<dbReference type="PANTHER" id="PTHR19359:SF150">
    <property type="entry name" value="CYTOCHROME B5"/>
    <property type="match status" value="1"/>
</dbReference>
<evidence type="ECO:0000256" key="1">
    <source>
        <dbReference type="ARBA" id="ARBA00004131"/>
    </source>
</evidence>
<dbReference type="GO" id="GO:0046872">
    <property type="term" value="F:metal ion binding"/>
    <property type="evidence" value="ECO:0007669"/>
    <property type="project" value="UniProtKB-UniRule"/>
</dbReference>
<proteinExistence type="inferred from homology"/>
<evidence type="ECO:0000256" key="3">
    <source>
        <dbReference type="ARBA" id="ARBA00022617"/>
    </source>
</evidence>
<keyword evidence="3 14" id="KW-0349">Heme</keyword>
<evidence type="ECO:0000256" key="12">
    <source>
        <dbReference type="ARBA" id="ARBA00038168"/>
    </source>
</evidence>